<evidence type="ECO:0000313" key="2">
    <source>
        <dbReference type="EMBL" id="MEL1240180.1"/>
    </source>
</evidence>
<dbReference type="Pfam" id="PF19406">
    <property type="entry name" value="PKD_5"/>
    <property type="match status" value="1"/>
</dbReference>
<keyword evidence="3" id="KW-1185">Reference proteome</keyword>
<dbReference type="Pfam" id="PF13573">
    <property type="entry name" value="SprB"/>
    <property type="match status" value="7"/>
</dbReference>
<accession>A0ABU9HJ86</accession>
<feature type="non-terminal residue" evidence="2">
    <location>
        <position position="847"/>
    </location>
</feature>
<gene>
    <name evidence="2" type="ORF">AAEO59_03865</name>
</gene>
<dbReference type="Proteomes" id="UP001398556">
    <property type="component" value="Unassembled WGS sequence"/>
</dbReference>
<proteinExistence type="predicted"/>
<evidence type="ECO:0000313" key="3">
    <source>
        <dbReference type="Proteomes" id="UP001398556"/>
    </source>
</evidence>
<evidence type="ECO:0000259" key="1">
    <source>
        <dbReference type="Pfam" id="PF19406"/>
    </source>
</evidence>
<dbReference type="RefSeq" id="WP_341699426.1">
    <property type="nucleotide sequence ID" value="NZ_JBBYHU010000005.1"/>
</dbReference>
<sequence>MKTILPNQKFDVGLKSFLKHLFCFILFTFISFTTTAQVTKACWNSPGSANEFTLNKIYLASDLIGTPLSTTACSSSSGTINVYLAVSITNETGSARQGIFLAGDISSGSNTISYSRCFDVSLSNGSPTIAVDPTPFQWTCGEALTMTSPFVGWGSGSGSICGIDCSGIAKSKCRTYGNTIIYTPLVAKFNYTASCPGGTSYQSINLTSTTTGGNNIYTYKWESSTDGVTWTQFSTIQSPTFSPGNSTPYFIKLTVTDSSSPQNVDSEIISNITAAPCCTTPVITNKTTTICSGGTFTITPTNGGNDTVPANTTFSWPAPANSSGISGNVAGTNQNNISGTLTNTNNFALNVIYTVTPKSGACTGTPFTVTVTVNPTLNLGVSSKTDATCYGTSTGSVTAGTVTGAVGTVNYSWKNSSNTVVGTSTTVNNLPAGVYTLTVTDNCSSKTNTVTISQPSSALTATASNQVNVSCKGGNDGSVVITPAGGTATYTITPAQTGLAAGLHTFTVTDAKGCTTTVDVTITEPANALTATASNQVNVSCKGGNDGSVVITPAGGTATYTITPAQTGLAAGLHTFTITDAKGCTTTVDVTITEPANALTATASNQVNVSCKGGNDGSVVITPAGGTATYTITPAQTGLTAGLHTFTVTDTKGCTTTVDVTITEPANALTATASNQVNVSCKGGNDGSVVITPAGGTAGYTITPAQTGLTAGLHTFTVTDAKGCTTTVDVTITEPANALTATASNQVNVSCKGGNDGSVVITPAGGTATYTTTPAQTGLTAGLHTFTVTDAKGCTTTVDVTITEPANALTATASNQVNVSCKGGNDGSVVITPAGGTATYTITPAQT</sequence>
<name>A0ABU9HJ86_9FLAO</name>
<dbReference type="InterPro" id="IPR025667">
    <property type="entry name" value="SprB_repeat"/>
</dbReference>
<protein>
    <submittedName>
        <fullName evidence="2">PKD-like domain-containing protein</fullName>
    </submittedName>
</protein>
<feature type="domain" description="PKD-like" evidence="1">
    <location>
        <begin position="289"/>
        <end position="375"/>
    </location>
</feature>
<dbReference type="InterPro" id="IPR045828">
    <property type="entry name" value="PKD_Bacteroidetes"/>
</dbReference>
<reference evidence="2 3" key="1">
    <citation type="submission" date="2024-04" db="EMBL/GenBank/DDBJ databases">
        <title>Flavobacterium sp. DGU99 16S ribosomal RNA gene Genome sequencing and assembly.</title>
        <authorList>
            <person name="Park S."/>
        </authorList>
    </citation>
    <scope>NUCLEOTIDE SEQUENCE [LARGE SCALE GENOMIC DNA]</scope>
    <source>
        <strain evidence="2 3">DGU99</strain>
    </source>
</reference>
<dbReference type="EMBL" id="JBBYHU010000005">
    <property type="protein sequence ID" value="MEL1240180.1"/>
    <property type="molecule type" value="Genomic_DNA"/>
</dbReference>
<organism evidence="2 3">
    <name type="scientific">Flavobacterium flavipallidum</name>
    <dbReference type="NCBI Taxonomy" id="3139140"/>
    <lineage>
        <taxon>Bacteria</taxon>
        <taxon>Pseudomonadati</taxon>
        <taxon>Bacteroidota</taxon>
        <taxon>Flavobacteriia</taxon>
        <taxon>Flavobacteriales</taxon>
        <taxon>Flavobacteriaceae</taxon>
        <taxon>Flavobacterium</taxon>
    </lineage>
</organism>
<comment type="caution">
    <text evidence="2">The sequence shown here is derived from an EMBL/GenBank/DDBJ whole genome shotgun (WGS) entry which is preliminary data.</text>
</comment>